<dbReference type="RefSeq" id="WP_253057901.1">
    <property type="nucleotide sequence ID" value="NZ_JAMXWM010000001.1"/>
</dbReference>
<name>A0ABW5S4K9_9BACL</name>
<keyword evidence="2" id="KW-0813">Transport</keyword>
<dbReference type="SUPFAM" id="SSF52922">
    <property type="entry name" value="TK C-terminal domain-like"/>
    <property type="match status" value="1"/>
</dbReference>
<keyword evidence="5" id="KW-0249">Electron transport</keyword>
<evidence type="ECO:0000256" key="8">
    <source>
        <dbReference type="ARBA" id="ARBA00023014"/>
    </source>
</evidence>
<evidence type="ECO:0000256" key="1">
    <source>
        <dbReference type="ARBA" id="ARBA00009032"/>
    </source>
</evidence>
<dbReference type="PROSITE" id="PS00198">
    <property type="entry name" value="4FE4S_FER_1"/>
    <property type="match status" value="2"/>
</dbReference>
<dbReference type="Pfam" id="PF17147">
    <property type="entry name" value="PFOR_II"/>
    <property type="match status" value="1"/>
</dbReference>
<keyword evidence="6" id="KW-0560">Oxidoreductase</keyword>
<gene>
    <name evidence="10" type="primary">nifJ</name>
    <name evidence="10" type="ORF">ACFSUE_12075</name>
</gene>
<dbReference type="InterPro" id="IPR033412">
    <property type="entry name" value="PFOR_II"/>
</dbReference>
<evidence type="ECO:0000256" key="7">
    <source>
        <dbReference type="ARBA" id="ARBA00023004"/>
    </source>
</evidence>
<dbReference type="PANTHER" id="PTHR32154">
    <property type="entry name" value="PYRUVATE-FLAVODOXIN OXIDOREDUCTASE-RELATED"/>
    <property type="match status" value="1"/>
</dbReference>
<dbReference type="InterPro" id="IPR009014">
    <property type="entry name" value="Transketo_C/PFOR_II"/>
</dbReference>
<dbReference type="InterPro" id="IPR011895">
    <property type="entry name" value="Pyrv_flavodox_OxRed"/>
</dbReference>
<evidence type="ECO:0000256" key="2">
    <source>
        <dbReference type="ARBA" id="ARBA00022448"/>
    </source>
</evidence>
<dbReference type="InterPro" id="IPR019752">
    <property type="entry name" value="Pyrv/ketoisovalerate_OxRed_cat"/>
</dbReference>
<dbReference type="InterPro" id="IPR011766">
    <property type="entry name" value="TPP_enzyme_TPP-bd"/>
</dbReference>
<evidence type="ECO:0000256" key="5">
    <source>
        <dbReference type="ARBA" id="ARBA00022982"/>
    </source>
</evidence>
<dbReference type="Proteomes" id="UP001597399">
    <property type="component" value="Unassembled WGS sequence"/>
</dbReference>
<comment type="caution">
    <text evidence="10">The sequence shown here is derived from an EMBL/GenBank/DDBJ whole genome shotgun (WGS) entry which is preliminary data.</text>
</comment>
<evidence type="ECO:0000256" key="3">
    <source>
        <dbReference type="ARBA" id="ARBA00022485"/>
    </source>
</evidence>
<comment type="similarity">
    <text evidence="1">Belongs to the pyruvate:ferredoxin/flavodoxin oxidoreductase family.</text>
</comment>
<dbReference type="Pfam" id="PF02775">
    <property type="entry name" value="TPP_enzyme_C"/>
    <property type="match status" value="1"/>
</dbReference>
<organism evidence="10 11">
    <name type="scientific">Sporolactobacillus shoreicorticis</name>
    <dbReference type="NCBI Taxonomy" id="1923877"/>
    <lineage>
        <taxon>Bacteria</taxon>
        <taxon>Bacillati</taxon>
        <taxon>Bacillota</taxon>
        <taxon>Bacilli</taxon>
        <taxon>Bacillales</taxon>
        <taxon>Sporolactobacillaceae</taxon>
        <taxon>Sporolactobacillus</taxon>
    </lineage>
</organism>
<dbReference type="NCBIfam" id="TIGR02176">
    <property type="entry name" value="pyruv_ox_red"/>
    <property type="match status" value="1"/>
</dbReference>
<keyword evidence="10" id="KW-0670">Pyruvate</keyword>
<dbReference type="SUPFAM" id="SSF53323">
    <property type="entry name" value="Pyruvate-ferredoxin oxidoreductase, PFOR, domain III"/>
    <property type="match status" value="1"/>
</dbReference>
<dbReference type="InterPro" id="IPR019456">
    <property type="entry name" value="Pyrv-flavodox_OxRtase_EKR"/>
</dbReference>
<dbReference type="SUPFAM" id="SSF54862">
    <property type="entry name" value="4Fe-4S ferredoxins"/>
    <property type="match status" value="1"/>
</dbReference>
<dbReference type="Pfam" id="PF12838">
    <property type="entry name" value="Fer4_7"/>
    <property type="match status" value="1"/>
</dbReference>
<protein>
    <submittedName>
        <fullName evidence="10">Pyruvate:ferredoxin (Flavodoxin) oxidoreductase</fullName>
    </submittedName>
</protein>
<dbReference type="InterPro" id="IPR002869">
    <property type="entry name" value="Pyrv_flavodox_OxRed_cen"/>
</dbReference>
<evidence type="ECO:0000256" key="4">
    <source>
        <dbReference type="ARBA" id="ARBA00022723"/>
    </source>
</evidence>
<dbReference type="InterPro" id="IPR002880">
    <property type="entry name" value="Pyrv_Fd/Flavodoxin_OxRdtase_N"/>
</dbReference>
<dbReference type="InterPro" id="IPR029061">
    <property type="entry name" value="THDP-binding"/>
</dbReference>
<evidence type="ECO:0000313" key="10">
    <source>
        <dbReference type="EMBL" id="MFD2694358.1"/>
    </source>
</evidence>
<dbReference type="SUPFAM" id="SSF52518">
    <property type="entry name" value="Thiamin diphosphate-binding fold (THDP-binding)"/>
    <property type="match status" value="2"/>
</dbReference>
<keyword evidence="11" id="KW-1185">Reference proteome</keyword>
<dbReference type="SMART" id="SM00890">
    <property type="entry name" value="EKR"/>
    <property type="match status" value="1"/>
</dbReference>
<evidence type="ECO:0000256" key="6">
    <source>
        <dbReference type="ARBA" id="ARBA00023002"/>
    </source>
</evidence>
<dbReference type="Pfam" id="PF01855">
    <property type="entry name" value="POR_N"/>
    <property type="match status" value="1"/>
</dbReference>
<reference evidence="11" key="1">
    <citation type="journal article" date="2019" name="Int. J. Syst. Evol. Microbiol.">
        <title>The Global Catalogue of Microorganisms (GCM) 10K type strain sequencing project: providing services to taxonomists for standard genome sequencing and annotation.</title>
        <authorList>
            <consortium name="The Broad Institute Genomics Platform"/>
            <consortium name="The Broad Institute Genome Sequencing Center for Infectious Disease"/>
            <person name="Wu L."/>
            <person name="Ma J."/>
        </authorList>
    </citation>
    <scope>NUCLEOTIDE SEQUENCE [LARGE SCALE GENOMIC DNA]</scope>
    <source>
        <strain evidence="11">TISTR 2466</strain>
    </source>
</reference>
<dbReference type="PROSITE" id="PS51379">
    <property type="entry name" value="4FE4S_FER_2"/>
    <property type="match status" value="2"/>
</dbReference>
<keyword evidence="3" id="KW-0004">4Fe-4S</keyword>
<proteinExistence type="inferred from homology"/>
<dbReference type="Gene3D" id="3.30.70.20">
    <property type="match status" value="1"/>
</dbReference>
<dbReference type="EMBL" id="JBHUMQ010000026">
    <property type="protein sequence ID" value="MFD2694358.1"/>
    <property type="molecule type" value="Genomic_DNA"/>
</dbReference>
<dbReference type="Gene3D" id="3.40.50.970">
    <property type="match status" value="2"/>
</dbReference>
<keyword evidence="7" id="KW-0408">Iron</keyword>
<evidence type="ECO:0000313" key="11">
    <source>
        <dbReference type="Proteomes" id="UP001597399"/>
    </source>
</evidence>
<dbReference type="InterPro" id="IPR017896">
    <property type="entry name" value="4Fe4S_Fe-S-bd"/>
</dbReference>
<dbReference type="InterPro" id="IPR017900">
    <property type="entry name" value="4Fe4S_Fe_S_CS"/>
</dbReference>
<dbReference type="Gene3D" id="3.40.50.920">
    <property type="match status" value="1"/>
</dbReference>
<sequence>MIKVIDGNEAAAEMAYAFTEAAVIYPITPSSGMAEKTEQWSSSDARKNIFGHKVRVIEMQSEGGVAGTMHGLLKAGTLCTSYTSSQGLLLMAPTLYKMVGEQLPAVLHVAARSVSSSVLSIYGDHSDVMSVRQTGAVMLAASSVQEAALFSAAAHLSAVALSLPVVHFIDGFNTSHELRKIVVPEYDELQKTFNHDAYHLMKEHAMRNDAPRASGASVTPDLFFQQLETVNPKYQTAESVVANAIARLNPLFQTNCAPVDYYGAGDAEVVVISMGSVAQTVRQVVDEQNTLGKRFAMITIHLYRPFPKQLFLDCLPKTVRSLVVLDRTKEPGAVSEPLVSDVRNACYTLSSHPIIIGGRYGLGSKDVTPDQIRSAFFEGEKSAPKPCFTLGIIDDVTHLSLLGSGSKDLTGSDAFQMRTWGFGSDGAVSCNKQTAKIIGETTGRDVQGLFWYDPKKSGNLTISHLRFSKQPIYSAYHVQTPDAVVCYCERYIRKFDLLRGLKANGLFLVNSQTTEPELALLLTNEQKRYLARQNIRFYTIPANKIAEKYALGPHINTIMQICFFYLSSIIPFTQALKLLKEETQKKFAGIREEIVWQNARAMDEAVTRLKKIDIPEFWADLPQQTAIDQSINQRDYFHSIQNVMNQHKGDQITVGTLIDNGLTDGSFPAGTAAKDKRDLAIQIPIWNPDTCIGCNFCSMICPHASIRPFILKAGDADSAQLPTKAMKKSPEIRYRVQVSPLDCTGCSLCQDICPSKTKSLTMTPIAPIKDAEAKNWDFVLTHHELPKQSKNAAKTTIRDSQFQQPLLEFPGACAGCGQPAYIKLLTQLFGSRMMIANATGCTSIWGNTAPSVPYTTNENGFGPVWGTSLLENNAEYGFGIQQGSELEQQHIAYQVESIQKERKYSSALRKAAAQWLTAYREHTHHGAVVERLIAELVNEAGIYTELQTVLSMRHFFTKRSQWIIGGDGWAYDIDSSGIDHILAENSDVNILVLDNEGYSNTGGQRSKASPTGSRTRFSVTGNKKVKKDFASIVMTYENAYVAQICIGANPAHTLNVFKEAEAYNGPSILIAYSPCILHGITKNSSVIEEKKAVDCGYWVLFHRTPETKKAEAIMKIDSRPPQWNFFQDFLAGENRFSSAFTHDTAGYSHLLKQNEAEARKRYNRYRLLEQHSASLKEQEP</sequence>
<accession>A0ABW5S4K9</accession>
<dbReference type="Pfam" id="PF10371">
    <property type="entry name" value="EKR"/>
    <property type="match status" value="1"/>
</dbReference>
<evidence type="ECO:0000259" key="9">
    <source>
        <dbReference type="PROSITE" id="PS51379"/>
    </source>
</evidence>
<dbReference type="CDD" id="cd07034">
    <property type="entry name" value="TPP_PYR_PFOR_IOR-alpha_like"/>
    <property type="match status" value="1"/>
</dbReference>
<keyword evidence="4" id="KW-0479">Metal-binding</keyword>
<dbReference type="PANTHER" id="PTHR32154:SF0">
    <property type="entry name" value="PYRUVATE-FLAVODOXIN OXIDOREDUCTASE-RELATED"/>
    <property type="match status" value="1"/>
</dbReference>
<dbReference type="Gene3D" id="3.40.920.10">
    <property type="entry name" value="Pyruvate-ferredoxin oxidoreductase, PFOR, domain III"/>
    <property type="match status" value="1"/>
</dbReference>
<feature type="domain" description="4Fe-4S ferredoxin-type" evidence="9">
    <location>
        <begin position="734"/>
        <end position="765"/>
    </location>
</feature>
<keyword evidence="8" id="KW-0411">Iron-sulfur</keyword>
<dbReference type="Pfam" id="PF01558">
    <property type="entry name" value="POR"/>
    <property type="match status" value="1"/>
</dbReference>
<dbReference type="InterPro" id="IPR050722">
    <property type="entry name" value="Pyruvate:ferred/Flavod_OxRd"/>
</dbReference>
<feature type="domain" description="4Fe-4S ferredoxin-type" evidence="9">
    <location>
        <begin position="682"/>
        <end position="711"/>
    </location>
</feature>